<proteinExistence type="predicted"/>
<dbReference type="Pfam" id="PF11222">
    <property type="entry name" value="DUF3017"/>
    <property type="match status" value="1"/>
</dbReference>
<feature type="region of interest" description="Disordered" evidence="1">
    <location>
        <begin position="1"/>
        <end position="32"/>
    </location>
</feature>
<reference evidence="4" key="1">
    <citation type="submission" date="2018-09" db="EMBL/GenBank/DDBJ databases">
        <authorList>
            <person name="Zhu H."/>
        </authorList>
    </citation>
    <scope>NUCLEOTIDE SEQUENCE [LARGE SCALE GENOMIC DNA]</scope>
    <source>
        <strain evidence="4">K1W22B-1</strain>
    </source>
</reference>
<feature type="transmembrane region" description="Helical" evidence="2">
    <location>
        <begin position="61"/>
        <end position="82"/>
    </location>
</feature>
<evidence type="ECO:0000256" key="2">
    <source>
        <dbReference type="SAM" id="Phobius"/>
    </source>
</evidence>
<sequence length="142" mass="14918">MVDDAEQPVEPVDPELGETELGETEPGEVDEREHALLEGRAPLPPLRDVARLKQPSTLGGAIYLVVLVLAIVGVVIAATGAWRQGVSWLGASMIAAAVSRVILPEENAGMLHVRPKLLDVLTLAGAGGLLLFLAATIPNQPH</sequence>
<evidence type="ECO:0000313" key="4">
    <source>
        <dbReference type="Proteomes" id="UP000276542"/>
    </source>
</evidence>
<dbReference type="AlphaFoldDB" id="A0A3A5H769"/>
<organism evidence="3 4">
    <name type="scientific">Nocardioides cavernaquae</name>
    <dbReference type="NCBI Taxonomy" id="2321396"/>
    <lineage>
        <taxon>Bacteria</taxon>
        <taxon>Bacillati</taxon>
        <taxon>Actinomycetota</taxon>
        <taxon>Actinomycetes</taxon>
        <taxon>Propionibacteriales</taxon>
        <taxon>Nocardioidaceae</taxon>
        <taxon>Nocardioides</taxon>
    </lineage>
</organism>
<feature type="transmembrane region" description="Helical" evidence="2">
    <location>
        <begin position="88"/>
        <end position="105"/>
    </location>
</feature>
<dbReference type="InterPro" id="IPR021385">
    <property type="entry name" value="DUF3017"/>
</dbReference>
<dbReference type="OrthoDB" id="3790201at2"/>
<feature type="transmembrane region" description="Helical" evidence="2">
    <location>
        <begin position="117"/>
        <end position="137"/>
    </location>
</feature>
<evidence type="ECO:0000313" key="3">
    <source>
        <dbReference type="EMBL" id="RJS46519.1"/>
    </source>
</evidence>
<name>A0A3A5H769_9ACTN</name>
<dbReference type="RefSeq" id="WP_120060490.1">
    <property type="nucleotide sequence ID" value="NZ_QYRP01000002.1"/>
</dbReference>
<dbReference type="EMBL" id="QYRP01000002">
    <property type="protein sequence ID" value="RJS46519.1"/>
    <property type="molecule type" value="Genomic_DNA"/>
</dbReference>
<dbReference type="Proteomes" id="UP000276542">
    <property type="component" value="Unassembled WGS sequence"/>
</dbReference>
<accession>A0A3A5H769</accession>
<keyword evidence="2" id="KW-1133">Transmembrane helix</keyword>
<evidence type="ECO:0000256" key="1">
    <source>
        <dbReference type="SAM" id="MobiDB-lite"/>
    </source>
</evidence>
<keyword evidence="4" id="KW-1185">Reference proteome</keyword>
<comment type="caution">
    <text evidence="3">The sequence shown here is derived from an EMBL/GenBank/DDBJ whole genome shotgun (WGS) entry which is preliminary data.</text>
</comment>
<keyword evidence="2" id="KW-0472">Membrane</keyword>
<gene>
    <name evidence="3" type="ORF">D4739_10050</name>
</gene>
<feature type="compositionally biased region" description="Acidic residues" evidence="1">
    <location>
        <begin position="1"/>
        <end position="28"/>
    </location>
</feature>
<keyword evidence="2" id="KW-0812">Transmembrane</keyword>
<protein>
    <submittedName>
        <fullName evidence="3">DUF3017 domain-containing protein</fullName>
    </submittedName>
</protein>